<feature type="compositionally biased region" description="Basic and acidic residues" evidence="1">
    <location>
        <begin position="57"/>
        <end position="71"/>
    </location>
</feature>
<reference evidence="3" key="1">
    <citation type="journal article" date="2011" name="Nature">
        <title>Genome sequence and analysis of the tuber crop potato.</title>
        <authorList>
            <consortium name="The Potato Genome Sequencing Consortium"/>
        </authorList>
    </citation>
    <scope>NUCLEOTIDE SEQUENCE [LARGE SCALE GENOMIC DNA]</scope>
    <source>
        <strain evidence="3">cv. DM1-3 516 R44</strain>
    </source>
</reference>
<feature type="region of interest" description="Disordered" evidence="1">
    <location>
        <begin position="40"/>
        <end position="71"/>
    </location>
</feature>
<dbReference type="InParanoid" id="M1CND0"/>
<dbReference type="PaxDb" id="4113-PGSC0003DMT400071217"/>
<organism evidence="2 3">
    <name type="scientific">Solanum tuberosum</name>
    <name type="common">Potato</name>
    <dbReference type="NCBI Taxonomy" id="4113"/>
    <lineage>
        <taxon>Eukaryota</taxon>
        <taxon>Viridiplantae</taxon>
        <taxon>Streptophyta</taxon>
        <taxon>Embryophyta</taxon>
        <taxon>Tracheophyta</taxon>
        <taxon>Spermatophyta</taxon>
        <taxon>Magnoliopsida</taxon>
        <taxon>eudicotyledons</taxon>
        <taxon>Gunneridae</taxon>
        <taxon>Pentapetalae</taxon>
        <taxon>asterids</taxon>
        <taxon>lamiids</taxon>
        <taxon>Solanales</taxon>
        <taxon>Solanaceae</taxon>
        <taxon>Solanoideae</taxon>
        <taxon>Solaneae</taxon>
        <taxon>Solanum</taxon>
    </lineage>
</organism>
<protein>
    <submittedName>
        <fullName evidence="2">Harpin-induced 1</fullName>
    </submittedName>
</protein>
<dbReference type="HOGENOM" id="CLU_2744957_0_0_1"/>
<dbReference type="AlphaFoldDB" id="M1CND0"/>
<reference evidence="2" key="2">
    <citation type="submission" date="2015-06" db="UniProtKB">
        <authorList>
            <consortium name="EnsemblPlants"/>
        </authorList>
    </citation>
    <scope>IDENTIFICATION</scope>
    <source>
        <strain evidence="2">DM1-3 516 R44</strain>
    </source>
</reference>
<evidence type="ECO:0000313" key="2">
    <source>
        <dbReference type="EnsemblPlants" id="PGSC0003DMT400071217"/>
    </source>
</evidence>
<dbReference type="Gramene" id="PGSC0003DMT400071217">
    <property type="protein sequence ID" value="PGSC0003DMT400071217"/>
    <property type="gene ID" value="PGSC0003DMG402027691"/>
</dbReference>
<name>M1CND0_SOLTU</name>
<keyword evidence="3" id="KW-1185">Reference proteome</keyword>
<dbReference type="Proteomes" id="UP000011115">
    <property type="component" value="Unassembled WGS sequence"/>
</dbReference>
<evidence type="ECO:0000256" key="1">
    <source>
        <dbReference type="SAM" id="MobiDB-lite"/>
    </source>
</evidence>
<evidence type="ECO:0000313" key="3">
    <source>
        <dbReference type="Proteomes" id="UP000011115"/>
    </source>
</evidence>
<sequence>MQIINLSLPVVVLNRDASIHGDVEVDLEPGRVDRHGQVLESDGIEGDGRALGPKNSEIQDSRGYSEEHIGT</sequence>
<accession>M1CND0</accession>
<proteinExistence type="predicted"/>
<dbReference type="EnsemblPlants" id="PGSC0003DMT400071217">
    <property type="protein sequence ID" value="PGSC0003DMT400071217"/>
    <property type="gene ID" value="PGSC0003DMG402027691"/>
</dbReference>